<sequence>MASDPEHINLTGDSRRLPQRQDWLARIQAVAAAAAGLTCLMFSEAAAGAKPARWSRRKKRRPHRGAVKIRTFSYV</sequence>
<geneLocation type="plasmid" evidence="2">
    <name>pBC453</name>
</geneLocation>
<dbReference type="EMBL" id="AP018360">
    <property type="protein sequence ID" value="BBA45646.1"/>
    <property type="molecule type" value="Genomic_DNA"/>
</dbReference>
<gene>
    <name evidence="2" type="ORF">BCCH1_76200</name>
    <name evidence="3" type="ORF">BCCH1_81570</name>
</gene>
<organism evidence="2">
    <name type="scientific">Burkholderia contaminans</name>
    <dbReference type="NCBI Taxonomy" id="488447"/>
    <lineage>
        <taxon>Bacteria</taxon>
        <taxon>Pseudomonadati</taxon>
        <taxon>Pseudomonadota</taxon>
        <taxon>Betaproteobacteria</taxon>
        <taxon>Burkholderiales</taxon>
        <taxon>Burkholderiaceae</taxon>
        <taxon>Burkholderia</taxon>
        <taxon>Burkholderia cepacia complex</taxon>
    </lineage>
</organism>
<proteinExistence type="predicted"/>
<accession>A0A250LM10</accession>
<dbReference type="EMBL" id="AP018360">
    <property type="protein sequence ID" value="BBA45109.1"/>
    <property type="molecule type" value="Genomic_DNA"/>
</dbReference>
<keyword evidence="2" id="KW-0614">Plasmid</keyword>
<dbReference type="AlphaFoldDB" id="A0A250LM10"/>
<protein>
    <submittedName>
        <fullName evidence="2">Uncharacterized protein</fullName>
    </submittedName>
</protein>
<feature type="transmembrane region" description="Helical" evidence="1">
    <location>
        <begin position="23"/>
        <end position="49"/>
    </location>
</feature>
<reference evidence="2" key="1">
    <citation type="journal article" date="2016" name="Biosci. Biotechnol. Biochem.">
        <title>Bioconversion of AHX to AOH by resting cells of Burkholderia contaminans CH-1.</title>
        <authorList>
            <person name="Choi J.H."/>
            <person name="Kikuchi A."/>
            <person name="Pumkaeo P."/>
            <person name="Hirai H."/>
            <person name="Tokuyama S."/>
            <person name="Kawagishi H."/>
        </authorList>
    </citation>
    <scope>NUCLEOTIDE SEQUENCE</scope>
    <source>
        <strain evidence="2">CH-1</strain>
        <plasmid evidence="2">pBC453</plasmid>
    </source>
</reference>
<reference evidence="2" key="2">
    <citation type="journal article" date="2017" name="Genome Announc.">
        <title>High-Quality Draft Genome Sequence of Burkholderia contaminans CH-1, a Gram-Negative Bacterium That Metabolizes 2-Azahypoxanthine, a Plant Growth-Regulating Compound.</title>
        <authorList>
            <person name="Choi J.-H."/>
            <person name="Sugiura H."/>
            <person name="Moriuchi R."/>
            <person name="Kawagishi H."/>
            <person name="Dohra H."/>
        </authorList>
    </citation>
    <scope>NUCLEOTIDE SEQUENCE</scope>
    <source>
        <strain evidence="2">CH-1</strain>
        <plasmid evidence="2">pBC453</plasmid>
    </source>
</reference>
<keyword evidence="1" id="KW-0472">Membrane</keyword>
<keyword evidence="1" id="KW-0812">Transmembrane</keyword>
<name>A0A250LM10_9BURK</name>
<keyword evidence="1" id="KW-1133">Transmembrane helix</keyword>
<evidence type="ECO:0000313" key="2">
    <source>
        <dbReference type="EMBL" id="BBA45109.1"/>
    </source>
</evidence>
<evidence type="ECO:0000256" key="1">
    <source>
        <dbReference type="SAM" id="Phobius"/>
    </source>
</evidence>
<evidence type="ECO:0000313" key="3">
    <source>
        <dbReference type="EMBL" id="BBA45646.1"/>
    </source>
</evidence>